<dbReference type="Proteomes" id="UP000374630">
    <property type="component" value="Unassembled WGS sequence"/>
</dbReference>
<dbReference type="InterPro" id="IPR008454">
    <property type="entry name" value="Collagen-bd_Cna-like_B-typ_dom"/>
</dbReference>
<keyword evidence="7" id="KW-1185">Reference proteome</keyword>
<feature type="compositionally biased region" description="Low complexity" evidence="1">
    <location>
        <begin position="12"/>
        <end position="23"/>
    </location>
</feature>
<keyword evidence="2" id="KW-0812">Transmembrane</keyword>
<reference evidence="6 7" key="1">
    <citation type="journal article" date="2019" name="Syst. Appl. Microbiol.">
        <title>Characterization of Bifidobacterium species in feaces of the Egyptian fruit bat: Description of B. vespertilionis sp. nov. and B. rousetti sp. nov.</title>
        <authorList>
            <person name="Modesto M."/>
            <person name="Satti M."/>
            <person name="Watanabe K."/>
            <person name="Puglisi E."/>
            <person name="Morelli L."/>
            <person name="Huang C.-H."/>
            <person name="Liou J.-S."/>
            <person name="Miyashita M."/>
            <person name="Tamura T."/>
            <person name="Saito S."/>
            <person name="Mori K."/>
            <person name="Huang L."/>
            <person name="Sciavilla P."/>
            <person name="Sandri C."/>
            <person name="Spiezio C."/>
            <person name="Vitali F."/>
            <person name="Cavalieri D."/>
            <person name="Perpetuini G."/>
            <person name="Tofalo R."/>
            <person name="Bonetti A."/>
            <person name="Arita M."/>
            <person name="Mattarelli P."/>
        </authorList>
    </citation>
    <scope>NUCLEOTIDE SEQUENCE [LARGE SCALE GENOMIC DNA]</scope>
    <source>
        <strain evidence="4 7">RST16</strain>
        <strain evidence="5 6">RST8</strain>
    </source>
</reference>
<evidence type="ECO:0000259" key="3">
    <source>
        <dbReference type="Pfam" id="PF05738"/>
    </source>
</evidence>
<comment type="caution">
    <text evidence="5">The sequence shown here is derived from an EMBL/GenBank/DDBJ whole genome shotgun (WGS) entry which is preliminary data.</text>
</comment>
<evidence type="ECO:0000256" key="2">
    <source>
        <dbReference type="SAM" id="Phobius"/>
    </source>
</evidence>
<feature type="compositionally biased region" description="Pro residues" evidence="1">
    <location>
        <begin position="322"/>
        <end position="342"/>
    </location>
</feature>
<evidence type="ECO:0000313" key="4">
    <source>
        <dbReference type="EMBL" id="KAA8821154.1"/>
    </source>
</evidence>
<evidence type="ECO:0000313" key="5">
    <source>
        <dbReference type="EMBL" id="KAA8823615.1"/>
    </source>
</evidence>
<feature type="region of interest" description="Disordered" evidence="1">
    <location>
        <begin position="317"/>
        <end position="349"/>
    </location>
</feature>
<feature type="domain" description="CNA-B" evidence="3">
    <location>
        <begin position="239"/>
        <end position="318"/>
    </location>
</feature>
<accession>A0A5J5E3J8</accession>
<keyword evidence="2" id="KW-0472">Membrane</keyword>
<gene>
    <name evidence="5" type="ORF">EM848_04620</name>
    <name evidence="4" type="ORF">EMO90_05050</name>
</gene>
<dbReference type="OrthoDB" id="3197056at2"/>
<keyword evidence="2" id="KW-1133">Transmembrane helix</keyword>
<feature type="transmembrane region" description="Helical" evidence="2">
    <location>
        <begin position="355"/>
        <end position="376"/>
    </location>
</feature>
<dbReference type="Proteomes" id="UP000345527">
    <property type="component" value="Unassembled WGS sequence"/>
</dbReference>
<evidence type="ECO:0000256" key="1">
    <source>
        <dbReference type="SAM" id="MobiDB-lite"/>
    </source>
</evidence>
<dbReference type="EMBL" id="RZOA01000007">
    <property type="protein sequence ID" value="KAA8823615.1"/>
    <property type="molecule type" value="Genomic_DNA"/>
</dbReference>
<proteinExistence type="predicted"/>
<dbReference type="Pfam" id="PF05738">
    <property type="entry name" value="Cna_B"/>
    <property type="match status" value="1"/>
</dbReference>
<feature type="transmembrane region" description="Helical" evidence="2">
    <location>
        <begin position="36"/>
        <end position="59"/>
    </location>
</feature>
<dbReference type="SUPFAM" id="SSF49478">
    <property type="entry name" value="Cna protein B-type domain"/>
    <property type="match status" value="1"/>
</dbReference>
<name>A0A5J5E3J8_9BIFI</name>
<dbReference type="RefSeq" id="WP_150353773.1">
    <property type="nucleotide sequence ID" value="NZ_RZNZ01000005.1"/>
</dbReference>
<evidence type="ECO:0000313" key="7">
    <source>
        <dbReference type="Proteomes" id="UP000374630"/>
    </source>
</evidence>
<dbReference type="EMBL" id="RZNZ01000005">
    <property type="protein sequence ID" value="KAA8821154.1"/>
    <property type="molecule type" value="Genomic_DNA"/>
</dbReference>
<dbReference type="CDD" id="cd00222">
    <property type="entry name" value="CollagenBindB"/>
    <property type="match status" value="1"/>
</dbReference>
<dbReference type="Gene3D" id="2.60.40.1140">
    <property type="entry name" value="Collagen-binding surface protein Cna, B-type domain"/>
    <property type="match status" value="1"/>
</dbReference>
<sequence length="383" mass="40353">MMIHADQDRTQGRAQGRGQDRGASQVRGARAHAPRAAGGVFAAVCSLMLAVAMLLTGFMPVSALADETSGTESRTGSITVDYADEGAPIAGATVNLYHVADWAPNSDRNTFTAVSPFSDSGKYPLDWSLLNSGGSVDYQRFATTLVGLIEKNKPSAAATAATDANGGARFSGLPKGIYLVLIDAYDDGSITCGPSYVLVALPSKSVDDADATTMDVTLEPKNDCEATPPTPPTETVKKKVVKVWKGDSAANRPGKIVVQLLRDGKVIDEVELNASNNWTHEWTDLPVGHDYQVVEKTVPDGYTVLADRENDVVTITNTYTPPETPPTPPDNHTPPDTPPTTPPSNTIPLLGKTGASVGIAAICAGTLGGLGLILFIRRRQKAK</sequence>
<organism evidence="5 6">
    <name type="scientific">Bifidobacterium vespertilionis</name>
    <dbReference type="NCBI Taxonomy" id="2562524"/>
    <lineage>
        <taxon>Bacteria</taxon>
        <taxon>Bacillati</taxon>
        <taxon>Actinomycetota</taxon>
        <taxon>Actinomycetes</taxon>
        <taxon>Bifidobacteriales</taxon>
        <taxon>Bifidobacteriaceae</taxon>
        <taxon>Bifidobacterium</taxon>
    </lineage>
</organism>
<dbReference type="InterPro" id="IPR013783">
    <property type="entry name" value="Ig-like_fold"/>
</dbReference>
<feature type="region of interest" description="Disordered" evidence="1">
    <location>
        <begin position="1"/>
        <end position="30"/>
    </location>
</feature>
<feature type="compositionally biased region" description="Basic and acidic residues" evidence="1">
    <location>
        <begin position="1"/>
        <end position="11"/>
    </location>
</feature>
<protein>
    <submittedName>
        <fullName evidence="5">Cna B-type domain-containing protein</fullName>
    </submittedName>
</protein>
<evidence type="ECO:0000313" key="6">
    <source>
        <dbReference type="Proteomes" id="UP000345527"/>
    </source>
</evidence>
<dbReference type="AlphaFoldDB" id="A0A5J5E3J8"/>
<dbReference type="GO" id="GO:0005975">
    <property type="term" value="P:carbohydrate metabolic process"/>
    <property type="evidence" value="ECO:0007669"/>
    <property type="project" value="UniProtKB-ARBA"/>
</dbReference>
<dbReference type="Gene3D" id="2.60.40.10">
    <property type="entry name" value="Immunoglobulins"/>
    <property type="match status" value="1"/>
</dbReference>